<keyword evidence="3" id="KW-1185">Reference proteome</keyword>
<evidence type="ECO:0000256" key="1">
    <source>
        <dbReference type="SAM" id="MobiDB-lite"/>
    </source>
</evidence>
<name>A0A8T1WFZ5_9STRA</name>
<dbReference type="AlphaFoldDB" id="A0A8T1WFZ5"/>
<evidence type="ECO:0000313" key="2">
    <source>
        <dbReference type="EMBL" id="KAG7390559.1"/>
    </source>
</evidence>
<proteinExistence type="predicted"/>
<accession>A0A8T1WFZ5</accession>
<comment type="caution">
    <text evidence="2">The sequence shown here is derived from an EMBL/GenBank/DDBJ whole genome shotgun (WGS) entry which is preliminary data.</text>
</comment>
<dbReference type="Proteomes" id="UP000694044">
    <property type="component" value="Unassembled WGS sequence"/>
</dbReference>
<reference evidence="2" key="1">
    <citation type="submission" date="2021-02" db="EMBL/GenBank/DDBJ databases">
        <authorList>
            <person name="Palmer J.M."/>
        </authorList>
    </citation>
    <scope>NUCLEOTIDE SEQUENCE</scope>
    <source>
        <strain evidence="2">SCRP734</strain>
    </source>
</reference>
<sequence>MPCNATASPFELERGSASEFLSVTTPPTTATTAWKPREEDAASAHHPKKWQQLLREHRVAEFGCTLVMYLVAKSFTLMPVNDRPIPRIEIRLNATTTIYARDPTVDDQVLHEQGVVAAGWKDHAAWSLA</sequence>
<feature type="compositionally biased region" description="Low complexity" evidence="1">
    <location>
        <begin position="24"/>
        <end position="33"/>
    </location>
</feature>
<evidence type="ECO:0000313" key="3">
    <source>
        <dbReference type="Proteomes" id="UP000694044"/>
    </source>
</evidence>
<dbReference type="OrthoDB" id="10030083at2759"/>
<protein>
    <submittedName>
        <fullName evidence="2">Uncharacterized protein</fullName>
    </submittedName>
</protein>
<dbReference type="EMBL" id="JAGDFM010000030">
    <property type="protein sequence ID" value="KAG7390559.1"/>
    <property type="molecule type" value="Genomic_DNA"/>
</dbReference>
<gene>
    <name evidence="2" type="ORF">PHYPSEUDO_007499</name>
</gene>
<feature type="region of interest" description="Disordered" evidence="1">
    <location>
        <begin position="22"/>
        <end position="46"/>
    </location>
</feature>
<organism evidence="2 3">
    <name type="scientific">Phytophthora pseudosyringae</name>
    <dbReference type="NCBI Taxonomy" id="221518"/>
    <lineage>
        <taxon>Eukaryota</taxon>
        <taxon>Sar</taxon>
        <taxon>Stramenopiles</taxon>
        <taxon>Oomycota</taxon>
        <taxon>Peronosporomycetes</taxon>
        <taxon>Peronosporales</taxon>
        <taxon>Peronosporaceae</taxon>
        <taxon>Phytophthora</taxon>
    </lineage>
</organism>